<keyword evidence="2" id="KW-1185">Reference proteome</keyword>
<dbReference type="RefSeq" id="WP_159750781.1">
    <property type="nucleotide sequence ID" value="NZ_CATIFW010000148.1"/>
</dbReference>
<proteinExistence type="predicted"/>
<evidence type="ECO:0000313" key="2">
    <source>
        <dbReference type="Proteomes" id="UP000460412"/>
    </source>
</evidence>
<gene>
    <name evidence="1" type="ORF">GN277_09080</name>
</gene>
<name>A0A7X3MFQ2_9FIRM</name>
<dbReference type="Proteomes" id="UP000460412">
    <property type="component" value="Unassembled WGS sequence"/>
</dbReference>
<comment type="caution">
    <text evidence="1">The sequence shown here is derived from an EMBL/GenBank/DDBJ whole genome shotgun (WGS) entry which is preliminary data.</text>
</comment>
<sequence length="71" mass="8068">MKKFTKKQLNSMTIKHLQPITLNLAIIYYNSDSCNISFGNRTPEQVAFTLVAQASKSSLVKDIMRFQKSVT</sequence>
<evidence type="ECO:0000313" key="1">
    <source>
        <dbReference type="EMBL" id="MXP75531.1"/>
    </source>
</evidence>
<protein>
    <submittedName>
        <fullName evidence="1">Uncharacterized protein</fullName>
    </submittedName>
</protein>
<dbReference type="EMBL" id="WUQX01000001">
    <property type="protein sequence ID" value="MXP75531.1"/>
    <property type="molecule type" value="Genomic_DNA"/>
</dbReference>
<accession>A0A7X3MFQ2</accession>
<dbReference type="AlphaFoldDB" id="A0A7X3MFQ2"/>
<organism evidence="1 2">
    <name type="scientific">Sporofaciens musculi</name>
    <dbReference type="NCBI Taxonomy" id="2681861"/>
    <lineage>
        <taxon>Bacteria</taxon>
        <taxon>Bacillati</taxon>
        <taxon>Bacillota</taxon>
        <taxon>Clostridia</taxon>
        <taxon>Lachnospirales</taxon>
        <taxon>Lachnospiraceae</taxon>
        <taxon>Sporofaciens</taxon>
    </lineage>
</organism>
<reference evidence="1 2" key="1">
    <citation type="submission" date="2019-12" db="EMBL/GenBank/DDBJ databases">
        <title>Sporaefaciens musculi gen. nov., sp. nov., a novel bacterium isolated from the caecum of an obese mouse.</title>
        <authorList>
            <person name="Rasmussen T.S."/>
            <person name="Streidl T."/>
            <person name="Hitch T.C.A."/>
            <person name="Wortmann E."/>
            <person name="Deptula P."/>
            <person name="Hansen M."/>
            <person name="Nielsen D.S."/>
            <person name="Clavel T."/>
            <person name="Vogensen F.K."/>
        </authorList>
    </citation>
    <scope>NUCLEOTIDE SEQUENCE [LARGE SCALE GENOMIC DNA]</scope>
    <source>
        <strain evidence="1 2">WCA-9-b2</strain>
    </source>
</reference>